<dbReference type="RefSeq" id="WP_194215119.1">
    <property type="nucleotide sequence ID" value="NZ_CP061205.1"/>
</dbReference>
<proteinExistence type="predicted"/>
<reference evidence="2" key="1">
    <citation type="journal article" date="2019" name="Int. J. Syst. Evol. Microbiol.">
        <title>The Global Catalogue of Microorganisms (GCM) 10K type strain sequencing project: providing services to taxonomists for standard genome sequencing and annotation.</title>
        <authorList>
            <consortium name="The Broad Institute Genomics Platform"/>
            <consortium name="The Broad Institute Genome Sequencing Center for Infectious Disease"/>
            <person name="Wu L."/>
            <person name="Ma J."/>
        </authorList>
    </citation>
    <scope>NUCLEOTIDE SEQUENCE [LARGE SCALE GENOMIC DNA]</scope>
    <source>
        <strain evidence="2">KCTC 62164</strain>
    </source>
</reference>
<dbReference type="Proteomes" id="UP001595444">
    <property type="component" value="Unassembled WGS sequence"/>
</dbReference>
<evidence type="ECO:0000313" key="2">
    <source>
        <dbReference type="Proteomes" id="UP001595444"/>
    </source>
</evidence>
<gene>
    <name evidence="1" type="ORF">ACFOKA_07010</name>
</gene>
<evidence type="ECO:0000313" key="1">
    <source>
        <dbReference type="EMBL" id="MFC3051646.1"/>
    </source>
</evidence>
<keyword evidence="2" id="KW-1185">Reference proteome</keyword>
<sequence length="837" mass="85596">MLANRVREYSTTVGTGDITLSGAIAGHVAFASAFTVGDSVIYVVEDDDNYEIGTGTLVATGTLERTEVTETLVAGVLTREGAVAITLTGSARVYCAATADFLLRREIAADVVREVTAGAGVTVDGVLIKDTTISSPAASALGLGAGGATDQLVLNTDGSSAFSGAIQSLGRHIIAGDNSDNSTVFEGKADLSSAGVPLVAVKASWNNTAVAQINMLAGTDTANKDDGSIQFLTAAAGSLMPALTLGSDTSATFAGDAFVAGSWLSTNNTNVTGIGSGSSGSNGGNIRLFPGSHATQAGDIEFRAGSTPWLSYDNSAGIASFVNNLRIGTGPVMSDAGIGKYLFISGSSAGIVLDASDADQFEIYSTGTLLKIWSEAASADIFTLNAEGKATFVGGANSSSSPLITLGSTGNDDINYIKMGTNNWQGVASHGAAFLAYNAWHNSGVNGYYGGNNDEGYASIVELCPANTTTANVFRIVTSSSAIVTGSAITLTELFSIRQNGEAVFAEGLLVSGDLVKRNSNTGSITISGGITAAQGGAIIMYGYAHATNANDVAFMSAGSTKLLYDASATSWNFQGLTLTKMAAILRGVTTGFLAISGGTTVATGGNVIMYGESHETNAGDIAFRSATDTKLQWDNSAAVWDFKNSAIQALGNVGIGGAPDAGTAKLKIASSTATMIQFDRTIDASVDSLFQLFVSHDGSASTDYIGMGSNASSLRVYGDGTVKTMNDLKVAGRINYGSPTELTIVSGAIALTKSFHSVDTEADAASDDVDTISGANEGDSVTLVLENAARPVVIKHDTGNIKLAGGVDFTFGSLYDTITLVYRATKWCEISRSNIS</sequence>
<accession>A0ABV7D3A5</accession>
<organism evidence="1 2">
    <name type="scientific">Kordiimonas pumila</name>
    <dbReference type="NCBI Taxonomy" id="2161677"/>
    <lineage>
        <taxon>Bacteria</taxon>
        <taxon>Pseudomonadati</taxon>
        <taxon>Pseudomonadota</taxon>
        <taxon>Alphaproteobacteria</taxon>
        <taxon>Kordiimonadales</taxon>
        <taxon>Kordiimonadaceae</taxon>
        <taxon>Kordiimonas</taxon>
    </lineage>
</organism>
<name>A0ABV7D3A5_9PROT</name>
<comment type="caution">
    <text evidence="1">The sequence shown here is derived from an EMBL/GenBank/DDBJ whole genome shotgun (WGS) entry which is preliminary data.</text>
</comment>
<dbReference type="EMBL" id="JBHRSL010000004">
    <property type="protein sequence ID" value="MFC3051646.1"/>
    <property type="molecule type" value="Genomic_DNA"/>
</dbReference>
<protein>
    <submittedName>
        <fullName evidence="1">Uncharacterized protein</fullName>
    </submittedName>
</protein>